<dbReference type="RefSeq" id="WP_162663656.1">
    <property type="nucleotide sequence ID" value="NZ_CP048020.1"/>
</dbReference>
<reference evidence="1 2" key="1">
    <citation type="submission" date="2020-01" db="EMBL/GenBank/DDBJ databases">
        <title>Complete genome sequence of a human oral phylogroup 1 Treponema sp. strain ATCC 700766, originally isolated from periodontitis dental plaque.</title>
        <authorList>
            <person name="Chan Y."/>
            <person name="Huo Y.-B."/>
            <person name="Yu X.-L."/>
            <person name="Zeng H."/>
            <person name="Leung W.-K."/>
            <person name="Watt R.M."/>
        </authorList>
    </citation>
    <scope>NUCLEOTIDE SEQUENCE [LARGE SCALE GENOMIC DNA]</scope>
    <source>
        <strain evidence="1 2">OMZ 804</strain>
    </source>
</reference>
<accession>A0A6P1Y1Y3</accession>
<dbReference type="KEGG" id="trz:GWP43_07570"/>
<protein>
    <submittedName>
        <fullName evidence="1">Uncharacterized protein</fullName>
    </submittedName>
</protein>
<name>A0A6P1Y1Y3_9SPIR</name>
<gene>
    <name evidence="1" type="ORF">GWP43_07570</name>
</gene>
<proteinExistence type="predicted"/>
<dbReference type="Proteomes" id="UP000464374">
    <property type="component" value="Chromosome"/>
</dbReference>
<evidence type="ECO:0000313" key="2">
    <source>
        <dbReference type="Proteomes" id="UP000464374"/>
    </source>
</evidence>
<dbReference type="AlphaFoldDB" id="A0A6P1Y1Y3"/>
<dbReference type="EMBL" id="CP048020">
    <property type="protein sequence ID" value="QHX43329.1"/>
    <property type="molecule type" value="Genomic_DNA"/>
</dbReference>
<sequence length="46" mass="4933">MDVHSELTGMSGVLTNSEFAVRKLTFSRCHGRHLLNSGTDAAGSIQ</sequence>
<organism evidence="1 2">
    <name type="scientific">Treponema vincentii</name>
    <dbReference type="NCBI Taxonomy" id="69710"/>
    <lineage>
        <taxon>Bacteria</taxon>
        <taxon>Pseudomonadati</taxon>
        <taxon>Spirochaetota</taxon>
        <taxon>Spirochaetia</taxon>
        <taxon>Spirochaetales</taxon>
        <taxon>Treponemataceae</taxon>
        <taxon>Treponema</taxon>
    </lineage>
</organism>
<evidence type="ECO:0000313" key="1">
    <source>
        <dbReference type="EMBL" id="QHX43329.1"/>
    </source>
</evidence>